<dbReference type="PROSITE" id="PS50977">
    <property type="entry name" value="HTH_TETR_2"/>
    <property type="match status" value="2"/>
</dbReference>
<dbReference type="PANTHER" id="PTHR43479:SF11">
    <property type="entry name" value="ACREF_ENVCD OPERON REPRESSOR-RELATED"/>
    <property type="match status" value="1"/>
</dbReference>
<dbReference type="Gene3D" id="1.10.357.10">
    <property type="entry name" value="Tetracycline Repressor, domain 2"/>
    <property type="match status" value="2"/>
</dbReference>
<dbReference type="Pfam" id="PF00440">
    <property type="entry name" value="TetR_N"/>
    <property type="match status" value="2"/>
</dbReference>
<keyword evidence="5" id="KW-1185">Reference proteome</keyword>
<dbReference type="HOGENOM" id="CLU_686843_0_0_12"/>
<dbReference type="EMBL" id="CP001841">
    <property type="protein sequence ID" value="AEF83069.1"/>
    <property type="molecule type" value="Genomic_DNA"/>
</dbReference>
<name>F5YC01_LEAAZ</name>
<dbReference type="InterPro" id="IPR050624">
    <property type="entry name" value="HTH-type_Tx_Regulator"/>
</dbReference>
<dbReference type="PANTHER" id="PTHR43479">
    <property type="entry name" value="ACREF/ENVCD OPERON REPRESSOR-RELATED"/>
    <property type="match status" value="1"/>
</dbReference>
<evidence type="ECO:0000256" key="2">
    <source>
        <dbReference type="PROSITE-ProRule" id="PRU00335"/>
    </source>
</evidence>
<proteinExistence type="predicted"/>
<gene>
    <name evidence="4" type="ordered locus">TREAZ_1803</name>
</gene>
<protein>
    <submittedName>
        <fullName evidence="4">Transcriptional regulator, TetR family</fullName>
    </submittedName>
</protein>
<dbReference type="InterPro" id="IPR001647">
    <property type="entry name" value="HTH_TetR"/>
</dbReference>
<feature type="domain" description="HTH tetR-type" evidence="3">
    <location>
        <begin position="214"/>
        <end position="274"/>
    </location>
</feature>
<dbReference type="OrthoDB" id="355942at2"/>
<evidence type="ECO:0000256" key="1">
    <source>
        <dbReference type="ARBA" id="ARBA00023125"/>
    </source>
</evidence>
<dbReference type="SUPFAM" id="SSF46689">
    <property type="entry name" value="Homeodomain-like"/>
    <property type="match status" value="2"/>
</dbReference>
<reference evidence="4 5" key="2">
    <citation type="journal article" date="2011" name="ISME J.">
        <title>RNA-seq reveals cooperative metabolic interactions between two termite-gut spirochete species in co-culture.</title>
        <authorList>
            <person name="Rosenthal A.Z."/>
            <person name="Matson E.G."/>
            <person name="Eldar A."/>
            <person name="Leadbetter J.R."/>
        </authorList>
    </citation>
    <scope>NUCLEOTIDE SEQUENCE [LARGE SCALE GENOMIC DNA]</scope>
    <source>
        <strain evidence="5">ATCC BAA-888 / DSM 13862 / ZAS-9</strain>
    </source>
</reference>
<dbReference type="STRING" id="545695.TREAZ_1803"/>
<dbReference type="AlphaFoldDB" id="F5YC01"/>
<evidence type="ECO:0000313" key="5">
    <source>
        <dbReference type="Proteomes" id="UP000009222"/>
    </source>
</evidence>
<feature type="domain" description="HTH tetR-type" evidence="3">
    <location>
        <begin position="1"/>
        <end position="60"/>
    </location>
</feature>
<dbReference type="KEGG" id="taz:TREAZ_1803"/>
<feature type="DNA-binding region" description="H-T-H motif" evidence="2">
    <location>
        <begin position="23"/>
        <end position="42"/>
    </location>
</feature>
<dbReference type="InterPro" id="IPR009057">
    <property type="entry name" value="Homeodomain-like_sf"/>
</dbReference>
<dbReference type="Proteomes" id="UP000009222">
    <property type="component" value="Chromosome"/>
</dbReference>
<organism evidence="4 5">
    <name type="scientific">Leadbettera azotonutricia (strain ATCC BAA-888 / DSM 13862 / ZAS-9)</name>
    <name type="common">Treponema azotonutricium</name>
    <dbReference type="NCBI Taxonomy" id="545695"/>
    <lineage>
        <taxon>Bacteria</taxon>
        <taxon>Pseudomonadati</taxon>
        <taxon>Spirochaetota</taxon>
        <taxon>Spirochaetia</taxon>
        <taxon>Spirochaetales</taxon>
        <taxon>Breznakiellaceae</taxon>
        <taxon>Leadbettera</taxon>
    </lineage>
</organism>
<dbReference type="eggNOG" id="COG1309">
    <property type="taxonomic scope" value="Bacteria"/>
</dbReference>
<dbReference type="RefSeq" id="WP_015710227.1">
    <property type="nucleotide sequence ID" value="NC_015577.1"/>
</dbReference>
<keyword evidence="1 2" id="KW-0238">DNA-binding</keyword>
<sequence>MTNEDITRTAFKVWGRELYKTTSLTSIARELGVSKPALYRHFKDKQALLDAMYSSFFDEYAAFIKGSYEKALMTKDKGERFYIMMRAITEYYIRNKDAFLFSLLQVYSSLEMRAMAERLAANGINLVKLAREADDSGMYPSRSQFIFVTGIFWVAHFHRNIHKGEGAPEEKLVAGTLADMEKRIRHGLGLKVQKIAALDFNMLEAAAAGSYEKETEDNKLLQAVAGAVAQAGPWNASMEMVAKRSGLSKSGLYAHFKSRQDMLGRLFLTEFDRIIDYAGAKVNTSRVPEAQLYLAIFSIVDYLRSKPEILIALDWFKTRRLELGAEVPARIYDPITNIKLDVFAKAGDDSTHEAQWILFMIVNMLVRWIPGNKGDTAWPEEKKNERFKEIRNISNESARILYKFIVLGLEGLS</sequence>
<feature type="DNA-binding region" description="H-T-H motif" evidence="2">
    <location>
        <begin position="237"/>
        <end position="256"/>
    </location>
</feature>
<accession>F5YC01</accession>
<evidence type="ECO:0000259" key="3">
    <source>
        <dbReference type="PROSITE" id="PS50977"/>
    </source>
</evidence>
<dbReference type="InParanoid" id="F5YC01"/>
<evidence type="ECO:0000313" key="4">
    <source>
        <dbReference type="EMBL" id="AEF83069.1"/>
    </source>
</evidence>
<dbReference type="GO" id="GO:0003677">
    <property type="term" value="F:DNA binding"/>
    <property type="evidence" value="ECO:0007669"/>
    <property type="project" value="UniProtKB-UniRule"/>
</dbReference>
<reference evidence="5" key="1">
    <citation type="submission" date="2009-12" db="EMBL/GenBank/DDBJ databases">
        <title>Complete sequence of Treponema azotonutricium strain ZAS-9.</title>
        <authorList>
            <person name="Tetu S.G."/>
            <person name="Matson E."/>
            <person name="Ren Q."/>
            <person name="Seshadri R."/>
            <person name="Elbourne L."/>
            <person name="Hassan K.A."/>
            <person name="Durkin A."/>
            <person name="Radune D."/>
            <person name="Mohamoud Y."/>
            <person name="Shay R."/>
            <person name="Jin S."/>
            <person name="Zhang X."/>
            <person name="Lucey K."/>
            <person name="Ballor N.R."/>
            <person name="Ottesen E."/>
            <person name="Rosenthal R."/>
            <person name="Allen A."/>
            <person name="Leadbetter J.R."/>
            <person name="Paulsen I.T."/>
        </authorList>
    </citation>
    <scope>NUCLEOTIDE SEQUENCE [LARGE SCALE GENOMIC DNA]</scope>
    <source>
        <strain evidence="5">ATCC BAA-888 / DSM 13862 / ZAS-9</strain>
    </source>
</reference>